<dbReference type="InterPro" id="IPR013762">
    <property type="entry name" value="Integrase-like_cat_sf"/>
</dbReference>
<dbReference type="Pfam" id="PF00589">
    <property type="entry name" value="Phage_integrase"/>
    <property type="match status" value="1"/>
</dbReference>
<dbReference type="HOGENOM" id="CLU_027562_33_1_9"/>
<dbReference type="InterPro" id="IPR050090">
    <property type="entry name" value="Tyrosine_recombinase_XerCD"/>
</dbReference>
<dbReference type="GO" id="GO:0006310">
    <property type="term" value="P:DNA recombination"/>
    <property type="evidence" value="ECO:0007669"/>
    <property type="project" value="UniProtKB-KW"/>
</dbReference>
<dbReference type="InterPro" id="IPR011010">
    <property type="entry name" value="DNA_brk_join_enz"/>
</dbReference>
<dbReference type="SUPFAM" id="SSF56349">
    <property type="entry name" value="DNA breaking-rejoining enzymes"/>
    <property type="match status" value="1"/>
</dbReference>
<name>B2TMF1_CLOBB</name>
<dbReference type="AlphaFoldDB" id="B2TMF1"/>
<dbReference type="EMBL" id="CP001056">
    <property type="protein sequence ID" value="ACD24837.1"/>
    <property type="molecule type" value="Genomic_DNA"/>
</dbReference>
<dbReference type="InterPro" id="IPR002104">
    <property type="entry name" value="Integrase_catalytic"/>
</dbReference>
<gene>
    <name evidence="4" type="ordered locus">CLL_A0938</name>
</gene>
<evidence type="ECO:0000259" key="3">
    <source>
        <dbReference type="PROSITE" id="PS51898"/>
    </source>
</evidence>
<dbReference type="PANTHER" id="PTHR30349">
    <property type="entry name" value="PHAGE INTEGRASE-RELATED"/>
    <property type="match status" value="1"/>
</dbReference>
<keyword evidence="1" id="KW-0233">DNA recombination</keyword>
<dbReference type="Gene3D" id="1.10.443.10">
    <property type="entry name" value="Intergrase catalytic core"/>
    <property type="match status" value="1"/>
</dbReference>
<dbReference type="KEGG" id="cbk:CLL_A0938"/>
<organism evidence="4">
    <name type="scientific">Clostridium botulinum (strain Eklund 17B / Type B)</name>
    <dbReference type="NCBI Taxonomy" id="935198"/>
    <lineage>
        <taxon>Bacteria</taxon>
        <taxon>Bacillati</taxon>
        <taxon>Bacillota</taxon>
        <taxon>Clostridia</taxon>
        <taxon>Eubacteriales</taxon>
        <taxon>Clostridiaceae</taxon>
        <taxon>Clostridium</taxon>
    </lineage>
</organism>
<evidence type="ECO:0000256" key="2">
    <source>
        <dbReference type="SAM" id="MobiDB-lite"/>
    </source>
</evidence>
<feature type="domain" description="Tyr recombinase" evidence="3">
    <location>
        <begin position="15"/>
        <end position="205"/>
    </location>
</feature>
<evidence type="ECO:0000256" key="1">
    <source>
        <dbReference type="ARBA" id="ARBA00023172"/>
    </source>
</evidence>
<accession>B2TMF1</accession>
<evidence type="ECO:0000313" key="4">
    <source>
        <dbReference type="EMBL" id="ACD24837.1"/>
    </source>
</evidence>
<reference evidence="4" key="2">
    <citation type="submission" date="2009-08" db="EMBL/GenBank/DDBJ databases">
        <authorList>
            <person name="Shrivastava S."/>
            <person name="Brinkac L.M."/>
            <person name="Dodson R.J."/>
            <person name="Harkins D.M."/>
            <person name="Durkin A.S."/>
            <person name="Sutton G."/>
        </authorList>
    </citation>
    <scope>NUCLEOTIDE SEQUENCE</scope>
    <source>
        <strain evidence="4">Eklund 17B</strain>
    </source>
</reference>
<feature type="region of interest" description="Disordered" evidence="2">
    <location>
        <begin position="1"/>
        <end position="21"/>
    </location>
</feature>
<dbReference type="PROSITE" id="PS51898">
    <property type="entry name" value="TYR_RECOMBINASE"/>
    <property type="match status" value="1"/>
</dbReference>
<dbReference type="GO" id="GO:0003677">
    <property type="term" value="F:DNA binding"/>
    <property type="evidence" value="ECO:0007669"/>
    <property type="project" value="InterPro"/>
</dbReference>
<protein>
    <submittedName>
        <fullName evidence="4">Site-specific recombinase</fullName>
    </submittedName>
</protein>
<reference evidence="4" key="1">
    <citation type="submission" date="2009-06" db="EMBL/GenBank/DDBJ databases">
        <authorList>
            <consortium name="US DOE Joint Genome Institute (JGI-PGF)"/>
            <person name="Lucas S."/>
            <person name="Copeland A."/>
            <person name="Lapidus A."/>
            <person name="Glavina del Rio T."/>
            <person name="Dalin E."/>
            <person name="Tice H."/>
            <person name="Bruce D."/>
            <person name="Goodwin L."/>
            <person name="Pitluck S."/>
            <person name="Kyrpides N."/>
            <person name="Mavromatis K."/>
            <person name="Ivanova N."/>
            <person name="Saunders E."/>
            <person name="Brettin T."/>
            <person name="Detter J.C."/>
            <person name="Han C."/>
            <person name="Larimer F."/>
            <person name="Land M."/>
            <person name="Hauser L."/>
            <person name="Markowitz V."/>
            <person name="Cheng J.-F."/>
            <person name="Hugenholtz P."/>
            <person name="Woyke T."/>
            <person name="Wu D."/>
            <person name="Gronow S."/>
            <person name="Klenk H.-P."/>
            <person name="Eisen J.A."/>
        </authorList>
    </citation>
    <scope>NUCLEOTIDE SEQUENCE</scope>
    <source>
        <strain evidence="4">Eklund 17B</strain>
    </source>
</reference>
<proteinExistence type="predicted"/>
<dbReference type="GO" id="GO:0015074">
    <property type="term" value="P:DNA integration"/>
    <property type="evidence" value="ECO:0007669"/>
    <property type="project" value="InterPro"/>
</dbReference>
<dbReference type="PANTHER" id="PTHR30349:SF82">
    <property type="entry name" value="INTEGRASE_RECOMBINASE YOEC-RELATED"/>
    <property type="match status" value="1"/>
</dbReference>
<sequence length="212" mass="24803">MKNIKSNISPPKRRKKKQPANPIKEIGQVYDIQDYLKSKSYRNYILFILGIGTGYRAGDLVKLKVRDVKEALDSGYFTIMEGKKLNSKNIREKNRKPRKVVIVKNLRKKLEEYIINKNDYEYMFASRKGGYIQVKRVSQILKEAATFFSIEKISAHSMRKTYAYRIYQNNGHDLLSIKEMLGHSSTEETKVYLGLDREVYDNYSQTLNDLIL</sequence>